<gene>
    <name evidence="2" type="ORF">BG53_01145</name>
</gene>
<sequence>MSTFFTRYYDALMGPLERRRFGPIRRKLLAGLKGRVLEIGSGTGINFPYYEDAAHVTAIEPEAAMRAQSLGRAEKARAVIEVIPGDAERLPFPDSTFDSVAVTLVMCTIPDPVKALAEIRRVCKPEGEVLFFEHVRLEGSFLGTVQDWLTPVWKRLCDGCHLNRNTLQLIDNSGLEILNVERHYNDIFLVAYTLNRK</sequence>
<proteinExistence type="predicted"/>
<dbReference type="GO" id="GO:0008757">
    <property type="term" value="F:S-adenosylmethionine-dependent methyltransferase activity"/>
    <property type="evidence" value="ECO:0007669"/>
    <property type="project" value="InterPro"/>
</dbReference>
<dbReference type="AlphaFoldDB" id="A0A9W5S1H9"/>
<keyword evidence="2" id="KW-0808">Transferase</keyword>
<dbReference type="InterPro" id="IPR052356">
    <property type="entry name" value="Thiol_S-MT"/>
</dbReference>
<dbReference type="Gene3D" id="3.40.50.150">
    <property type="entry name" value="Vaccinia Virus protein VP39"/>
    <property type="match status" value="1"/>
</dbReference>
<evidence type="ECO:0000259" key="1">
    <source>
        <dbReference type="Pfam" id="PF08241"/>
    </source>
</evidence>
<feature type="domain" description="Methyltransferase type 11" evidence="1">
    <location>
        <begin position="37"/>
        <end position="131"/>
    </location>
</feature>
<dbReference type="InterPro" id="IPR013216">
    <property type="entry name" value="Methyltransf_11"/>
</dbReference>
<reference evidence="2 3" key="1">
    <citation type="submission" date="2014-02" db="EMBL/GenBank/DDBJ databases">
        <title>Genome sequence of Paenibacillus darwinianus reveals adaptive mechanisms for survival in Antarctic soils.</title>
        <authorList>
            <person name="Dsouza M."/>
            <person name="Taylor M.W."/>
            <person name="Turner S.J."/>
            <person name="Aislabie J."/>
        </authorList>
    </citation>
    <scope>NUCLEOTIDE SEQUENCE [LARGE SCALE GENOMIC DNA]</scope>
    <source>
        <strain evidence="2 3">CE1</strain>
    </source>
</reference>
<dbReference type="GO" id="GO:0032259">
    <property type="term" value="P:methylation"/>
    <property type="evidence" value="ECO:0007669"/>
    <property type="project" value="UniProtKB-KW"/>
</dbReference>
<dbReference type="EMBL" id="JFHU01000113">
    <property type="protein sequence ID" value="EXX88893.1"/>
    <property type="molecule type" value="Genomic_DNA"/>
</dbReference>
<dbReference type="Proteomes" id="UP000053750">
    <property type="component" value="Unassembled WGS sequence"/>
</dbReference>
<dbReference type="SUPFAM" id="SSF53335">
    <property type="entry name" value="S-adenosyl-L-methionine-dependent methyltransferases"/>
    <property type="match status" value="1"/>
</dbReference>
<dbReference type="PANTHER" id="PTHR45036">
    <property type="entry name" value="METHYLTRANSFERASE LIKE 7B"/>
    <property type="match status" value="1"/>
</dbReference>
<dbReference type="Pfam" id="PF08241">
    <property type="entry name" value="Methyltransf_11"/>
    <property type="match status" value="1"/>
</dbReference>
<protein>
    <submittedName>
        <fullName evidence="2">Methyltransferase type 11</fullName>
    </submittedName>
</protein>
<name>A0A9W5S1H9_9BACL</name>
<dbReference type="InterPro" id="IPR029063">
    <property type="entry name" value="SAM-dependent_MTases_sf"/>
</dbReference>
<comment type="caution">
    <text evidence="2">The sequence shown here is derived from an EMBL/GenBank/DDBJ whole genome shotgun (WGS) entry which is preliminary data.</text>
</comment>
<evidence type="ECO:0000313" key="3">
    <source>
        <dbReference type="Proteomes" id="UP000053750"/>
    </source>
</evidence>
<keyword evidence="3" id="KW-1185">Reference proteome</keyword>
<organism evidence="2 3">
    <name type="scientific">Paenibacillus darwinianus</name>
    <dbReference type="NCBI Taxonomy" id="1380763"/>
    <lineage>
        <taxon>Bacteria</taxon>
        <taxon>Bacillati</taxon>
        <taxon>Bacillota</taxon>
        <taxon>Bacilli</taxon>
        <taxon>Bacillales</taxon>
        <taxon>Paenibacillaceae</taxon>
        <taxon>Paenibacillus</taxon>
    </lineage>
</organism>
<dbReference type="RefSeq" id="WP_036579845.1">
    <property type="nucleotide sequence ID" value="NZ_KK082134.1"/>
</dbReference>
<dbReference type="OrthoDB" id="9772751at2"/>
<evidence type="ECO:0000313" key="2">
    <source>
        <dbReference type="EMBL" id="EXX88893.1"/>
    </source>
</evidence>
<keyword evidence="2" id="KW-0489">Methyltransferase</keyword>
<dbReference type="PANTHER" id="PTHR45036:SF1">
    <property type="entry name" value="METHYLTRANSFERASE LIKE 7A"/>
    <property type="match status" value="1"/>
</dbReference>
<accession>A0A9W5S1H9</accession>
<dbReference type="CDD" id="cd02440">
    <property type="entry name" value="AdoMet_MTases"/>
    <property type="match status" value="1"/>
</dbReference>